<feature type="region of interest" description="Disordered" evidence="1">
    <location>
        <begin position="325"/>
        <end position="363"/>
    </location>
</feature>
<feature type="compositionally biased region" description="Polar residues" evidence="1">
    <location>
        <begin position="336"/>
        <end position="348"/>
    </location>
</feature>
<accession>A0A9W6ZHH9</accession>
<protein>
    <submittedName>
        <fullName evidence="2">Uncharacterized protein</fullName>
    </submittedName>
</protein>
<name>A0A9W6ZHH9_9STRA</name>
<dbReference type="Proteomes" id="UP001165082">
    <property type="component" value="Unassembled WGS sequence"/>
</dbReference>
<reference evidence="2" key="1">
    <citation type="submission" date="2022-07" db="EMBL/GenBank/DDBJ databases">
        <title>Genome analysis of Parmales, a sister group of diatoms, reveals the evolutionary specialization of diatoms from phago-mixotrophs to photoautotrophs.</title>
        <authorList>
            <person name="Ban H."/>
            <person name="Sato S."/>
            <person name="Yoshikawa S."/>
            <person name="Kazumasa Y."/>
            <person name="Nakamura Y."/>
            <person name="Ichinomiya M."/>
            <person name="Saitoh K."/>
            <person name="Sato N."/>
            <person name="Blanc-Mathieu R."/>
            <person name="Endo H."/>
            <person name="Kuwata A."/>
            <person name="Ogata H."/>
        </authorList>
    </citation>
    <scope>NUCLEOTIDE SEQUENCE</scope>
</reference>
<evidence type="ECO:0000256" key="1">
    <source>
        <dbReference type="SAM" id="MobiDB-lite"/>
    </source>
</evidence>
<sequence>MILKQSFGGEIVRILGNDDAERFLLFLKSGFGTRELAMVLVPGFGVGGGEKGGEDGVLDFIKNIEANKCERVFMEHSTNGTEGSEGEGSYRVGGWRNVVLPPGPHNELHEVQLLESTLKGTYNDMLTEVSIVSELIKGGAKGLVENVKCIKGEMDECDVEFGREMDILEGLLERFDRHIDDETRIDDATSERLIDFRYTVIERNGELVSVDITEQECKEKVENTMRFSDEDSSLDVQSVMETLVENGWKKVKEIKSEIVNLAQEITHQDEGLDQTGLKGALKHYRNLRDEARLMSERNRVIRIHQQRIERELELLDVGFYDRSDRVQGNSGRRDGGTQQLGRRSNSAEMGSHYTLPSPDVLPPTSVIREGLDSHKNELRAPEEECGQGGETIWQIILRLFLGFEIEEQEEYPEHDEKRRDLNLVEGGSEGVKAGDVLIV</sequence>
<dbReference type="OrthoDB" id="198230at2759"/>
<dbReference type="EMBL" id="BRXZ01003266">
    <property type="protein sequence ID" value="GMH51143.1"/>
    <property type="molecule type" value="Genomic_DNA"/>
</dbReference>
<dbReference type="AlphaFoldDB" id="A0A9W6ZHH9"/>
<feature type="compositionally biased region" description="Basic and acidic residues" evidence="1">
    <location>
        <begin position="325"/>
        <end position="335"/>
    </location>
</feature>
<evidence type="ECO:0000313" key="3">
    <source>
        <dbReference type="Proteomes" id="UP001165082"/>
    </source>
</evidence>
<comment type="caution">
    <text evidence="2">The sequence shown here is derived from an EMBL/GenBank/DDBJ whole genome shotgun (WGS) entry which is preliminary data.</text>
</comment>
<gene>
    <name evidence="2" type="ORF">TrRE_jg11884</name>
</gene>
<proteinExistence type="predicted"/>
<evidence type="ECO:0000313" key="2">
    <source>
        <dbReference type="EMBL" id="GMH51143.1"/>
    </source>
</evidence>
<keyword evidence="3" id="KW-1185">Reference proteome</keyword>
<organism evidence="2 3">
    <name type="scientific">Triparma retinervis</name>
    <dbReference type="NCBI Taxonomy" id="2557542"/>
    <lineage>
        <taxon>Eukaryota</taxon>
        <taxon>Sar</taxon>
        <taxon>Stramenopiles</taxon>
        <taxon>Ochrophyta</taxon>
        <taxon>Bolidophyceae</taxon>
        <taxon>Parmales</taxon>
        <taxon>Triparmaceae</taxon>
        <taxon>Triparma</taxon>
    </lineage>
</organism>